<dbReference type="InterPro" id="IPR005158">
    <property type="entry name" value="BTAD"/>
</dbReference>
<dbReference type="SMART" id="SM01043">
    <property type="entry name" value="BTAD"/>
    <property type="match status" value="1"/>
</dbReference>
<dbReference type="Gene3D" id="1.10.10.10">
    <property type="entry name" value="Winged helix-like DNA-binding domain superfamily/Winged helix DNA-binding domain"/>
    <property type="match status" value="1"/>
</dbReference>
<dbReference type="CDD" id="cd15831">
    <property type="entry name" value="BTAD"/>
    <property type="match status" value="1"/>
</dbReference>
<dbReference type="InterPro" id="IPR049945">
    <property type="entry name" value="AAA_22"/>
</dbReference>
<dbReference type="InterPro" id="IPR027417">
    <property type="entry name" value="P-loop_NTPase"/>
</dbReference>
<name>A0A4R2J5Z3_9ACTN</name>
<comment type="caution">
    <text evidence="4">The sequence shown here is derived from an EMBL/GenBank/DDBJ whole genome shotgun (WGS) entry which is preliminary data.</text>
</comment>
<feature type="domain" description="AAA+ ATPase" evidence="2">
    <location>
        <begin position="326"/>
        <end position="450"/>
    </location>
</feature>
<dbReference type="Proteomes" id="UP000295573">
    <property type="component" value="Unassembled WGS sequence"/>
</dbReference>
<evidence type="ECO:0000259" key="2">
    <source>
        <dbReference type="SMART" id="SM00382"/>
    </source>
</evidence>
<dbReference type="InterPro" id="IPR003593">
    <property type="entry name" value="AAA+_ATPase"/>
</dbReference>
<dbReference type="Gene3D" id="3.40.50.300">
    <property type="entry name" value="P-loop containing nucleotide triphosphate hydrolases"/>
    <property type="match status" value="1"/>
</dbReference>
<dbReference type="PANTHER" id="PTHR47691:SF3">
    <property type="entry name" value="HTH-TYPE TRANSCRIPTIONAL REGULATOR RV0890C-RELATED"/>
    <property type="match status" value="1"/>
</dbReference>
<dbReference type="SMART" id="SM00382">
    <property type="entry name" value="AAA"/>
    <property type="match status" value="1"/>
</dbReference>
<evidence type="ECO:0000256" key="1">
    <source>
        <dbReference type="SAM" id="MobiDB-lite"/>
    </source>
</evidence>
<dbReference type="SUPFAM" id="SSF48452">
    <property type="entry name" value="TPR-like"/>
    <property type="match status" value="2"/>
</dbReference>
<gene>
    <name evidence="4" type="ORF">EV646_102649</name>
</gene>
<evidence type="ECO:0000313" key="5">
    <source>
        <dbReference type="Proteomes" id="UP000295573"/>
    </source>
</evidence>
<dbReference type="Gene3D" id="1.25.40.10">
    <property type="entry name" value="Tetratricopeptide repeat domain"/>
    <property type="match status" value="2"/>
</dbReference>
<dbReference type="Pfam" id="PF03704">
    <property type="entry name" value="BTAD"/>
    <property type="match status" value="1"/>
</dbReference>
<accession>A0A4R2J5Z3</accession>
<dbReference type="SUPFAM" id="SSF46894">
    <property type="entry name" value="C-terminal effector domain of the bipartite response regulators"/>
    <property type="match status" value="1"/>
</dbReference>
<dbReference type="SUPFAM" id="SSF52540">
    <property type="entry name" value="P-loop containing nucleoside triphosphate hydrolases"/>
    <property type="match status" value="1"/>
</dbReference>
<dbReference type="Pfam" id="PF25872">
    <property type="entry name" value="HTH_77"/>
    <property type="match status" value="1"/>
</dbReference>
<sequence>MSRLGTPPAPGQVHQRRTEGPHLFPKGHYYALVRRSRLGVRATDHPLLELHVLGPAEVLLPAPGAEPAGGAVVAVRQPLARALAVRLALARGKAVADDILIRDLWGDDDAARPTARLRVLASRLRGALGNHAPALQRTPAGFSLRAIPTDLVAAERALATVDAVRRTGDQARVFATAAAGLELWRGEPLSDLEGIPFVASEQQRLQSLQLELQLAWGEAGLVLGRQVDAELERLATAHPLHERLVGLSALALARAGRQAEALDRLRGLRHRLAEELGIDPAPETVAIEDDLRGLHLSTPRVPLPTAASNFVGRDHEQSMLLREIHRPVLITLLGGPGVGKTRLAREVAAQAVVQGRPVAWLDLAPLHASDNLVAALAAAVGAESNGDTVAHSAELLAGTLLVVDNAEHLVDEIAPLIDSLRFKAVDLSILVTSQRPLRLSDEQVHRLGPLPAAAATALFCDRSGASAGPAVETICTAVDRLPLGIELAAGMTRTLSVQQLADRIDHRLQLLIRGRRDPGIRHASLRAALDWSHELLEPSVRTALRRLSVFAGGCTLEAAEQVVAGDGIQVDEVAELLAVLVDRSLVTMDDDERFSLLETIREYGRGQLRAAGEESAVRGRHAAWCVGLAKFGEQYARLNQRFSLREPEVARRLRIEEPNLLAAVDWCLGEGNDPGRVSEIVAPLSWHWYYRGMMTQARGWLRSSLATLASGTPERAAALTALAVQTRFSGGYAEARDIGLECVAIYRALGDSRGLAVGLQGLTLTSLALQDEYAALNYAHEAETLGRSINFAAVRGGALNCAGLALRQLGYQREARQMFEEAYDVWSGSQDDQGMVIAGGNLSIADFQAGQVEAARRRQLHVLRIARSIGYTVGILDGLGVLASIEAASGRYELAVRLLTVAERHRADIGAPLFIPDELAAMATAWTAARSSLGPEADRIADSARHLPLNTLLTELLQDAAH</sequence>
<dbReference type="GO" id="GO:0006355">
    <property type="term" value="P:regulation of DNA-templated transcription"/>
    <property type="evidence" value="ECO:0007669"/>
    <property type="project" value="InterPro"/>
</dbReference>
<feature type="domain" description="Bacterial transcriptional activator" evidence="3">
    <location>
        <begin position="149"/>
        <end position="292"/>
    </location>
</feature>
<proteinExistence type="predicted"/>
<dbReference type="PANTHER" id="PTHR47691">
    <property type="entry name" value="REGULATOR-RELATED"/>
    <property type="match status" value="1"/>
</dbReference>
<dbReference type="AlphaFoldDB" id="A0A4R2J5Z3"/>
<dbReference type="Pfam" id="PF13401">
    <property type="entry name" value="AAA_22"/>
    <property type="match status" value="1"/>
</dbReference>
<dbReference type="InterPro" id="IPR011990">
    <property type="entry name" value="TPR-like_helical_dom_sf"/>
</dbReference>
<organism evidence="4 5">
    <name type="scientific">Kribbella antiqua</name>
    <dbReference type="NCBI Taxonomy" id="2512217"/>
    <lineage>
        <taxon>Bacteria</taxon>
        <taxon>Bacillati</taxon>
        <taxon>Actinomycetota</taxon>
        <taxon>Actinomycetes</taxon>
        <taxon>Propionibacteriales</taxon>
        <taxon>Kribbellaceae</taxon>
        <taxon>Kribbella</taxon>
    </lineage>
</organism>
<evidence type="ECO:0000259" key="3">
    <source>
        <dbReference type="SMART" id="SM01043"/>
    </source>
</evidence>
<dbReference type="EMBL" id="SLWR01000002">
    <property type="protein sequence ID" value="TCO50575.1"/>
    <property type="molecule type" value="Genomic_DNA"/>
</dbReference>
<protein>
    <submittedName>
        <fullName evidence="4">Putative ATPase</fullName>
    </submittedName>
</protein>
<keyword evidence="5" id="KW-1185">Reference proteome</keyword>
<evidence type="ECO:0000313" key="4">
    <source>
        <dbReference type="EMBL" id="TCO50575.1"/>
    </source>
</evidence>
<dbReference type="GO" id="GO:0003677">
    <property type="term" value="F:DNA binding"/>
    <property type="evidence" value="ECO:0007669"/>
    <property type="project" value="InterPro"/>
</dbReference>
<dbReference type="InterPro" id="IPR016032">
    <property type="entry name" value="Sig_transdc_resp-reg_C-effctor"/>
</dbReference>
<dbReference type="GO" id="GO:0016887">
    <property type="term" value="F:ATP hydrolysis activity"/>
    <property type="evidence" value="ECO:0007669"/>
    <property type="project" value="InterPro"/>
</dbReference>
<dbReference type="InterPro" id="IPR036388">
    <property type="entry name" value="WH-like_DNA-bd_sf"/>
</dbReference>
<dbReference type="InterPro" id="IPR058852">
    <property type="entry name" value="HTH_77"/>
</dbReference>
<feature type="region of interest" description="Disordered" evidence="1">
    <location>
        <begin position="1"/>
        <end position="22"/>
    </location>
</feature>
<reference evidence="4 5" key="1">
    <citation type="journal article" date="2015" name="Stand. Genomic Sci.">
        <title>Genomic Encyclopedia of Bacterial and Archaeal Type Strains, Phase III: the genomes of soil and plant-associated and newly described type strains.</title>
        <authorList>
            <person name="Whitman W.B."/>
            <person name="Woyke T."/>
            <person name="Klenk H.P."/>
            <person name="Zhou Y."/>
            <person name="Lilburn T.G."/>
            <person name="Beck B.J."/>
            <person name="De Vos P."/>
            <person name="Vandamme P."/>
            <person name="Eisen J.A."/>
            <person name="Garrity G."/>
            <person name="Hugenholtz P."/>
            <person name="Kyrpides N.C."/>
        </authorList>
    </citation>
    <scope>NUCLEOTIDE SEQUENCE [LARGE SCALE GENOMIC DNA]</scope>
    <source>
        <strain evidence="4 5">VKM Ac-2541</strain>
    </source>
</reference>